<accession>C6SAJ8</accession>
<evidence type="ECO:0000259" key="1">
    <source>
        <dbReference type="Pfam" id="PF02627"/>
    </source>
</evidence>
<dbReference type="PANTHER" id="PTHR35446:SF3">
    <property type="entry name" value="CMD DOMAIN-CONTAINING PROTEIN"/>
    <property type="match status" value="1"/>
</dbReference>
<protein>
    <recommendedName>
        <fullName evidence="1">Carboxymuconolactone decarboxylase-like domain-containing protein</fullName>
    </recommendedName>
</protein>
<dbReference type="Pfam" id="PF02627">
    <property type="entry name" value="CMD"/>
    <property type="match status" value="1"/>
</dbReference>
<evidence type="ECO:0000313" key="2">
    <source>
        <dbReference type="EMBL" id="CBA03960.1"/>
    </source>
</evidence>
<dbReference type="InterPro" id="IPR004675">
    <property type="entry name" value="AhpD_core"/>
</dbReference>
<reference evidence="2" key="1">
    <citation type="journal article" date="2008" name="Proc. Natl. Acad. Sci. U.S.A.">
        <title>Whole-genome comparison of disease and carriage strains provides insights into virulence evolution in Neisseria meningitidis.</title>
        <authorList>
            <person name="Schoen C."/>
            <person name="Blom J."/>
            <person name="Claus H."/>
            <person name="Schramm-Glueck A."/>
            <person name="Brandt P."/>
            <person name="Mueller T."/>
            <person name="Goesmann A."/>
            <person name="Joseph B."/>
            <person name="Konietzny S."/>
            <person name="Kurzai O."/>
            <person name="Schmitt C."/>
            <person name="Friedrich T."/>
            <person name="Linke B."/>
            <person name="Vogel U."/>
            <person name="Frosch M."/>
        </authorList>
    </citation>
    <scope>NUCLEOTIDE SEQUENCE</scope>
    <source>
        <strain evidence="2">Alpha153</strain>
    </source>
</reference>
<dbReference type="NCBIfam" id="TIGR00778">
    <property type="entry name" value="ahpD_dom"/>
    <property type="match status" value="1"/>
</dbReference>
<feature type="domain" description="Carboxymuconolactone decarboxylase-like" evidence="1">
    <location>
        <begin position="86"/>
        <end position="166"/>
    </location>
</feature>
<organism evidence="2">
    <name type="scientific">Neisseria meningitidis alpha153</name>
    <dbReference type="NCBI Taxonomy" id="663926"/>
    <lineage>
        <taxon>Bacteria</taxon>
        <taxon>Pseudomonadati</taxon>
        <taxon>Pseudomonadota</taxon>
        <taxon>Betaproteobacteria</taxon>
        <taxon>Neisseriales</taxon>
        <taxon>Neisseriaceae</taxon>
        <taxon>Neisseria</taxon>
    </lineage>
</organism>
<dbReference type="PANTHER" id="PTHR35446">
    <property type="entry name" value="SI:CH211-175M2.5"/>
    <property type="match status" value="1"/>
</dbReference>
<dbReference type="GO" id="GO:0051920">
    <property type="term" value="F:peroxiredoxin activity"/>
    <property type="evidence" value="ECO:0007669"/>
    <property type="project" value="InterPro"/>
</dbReference>
<dbReference type="SUPFAM" id="SSF69118">
    <property type="entry name" value="AhpD-like"/>
    <property type="match status" value="1"/>
</dbReference>
<name>C6SAJ8_NEIME</name>
<gene>
    <name evidence="2" type="primary">mip1</name>
    <name evidence="2" type="ORF">NME_0309</name>
</gene>
<sequence>MPSEKCSDGISYNLLFAAHNQSVFPIPFRNAYHAPVPNICEQGKKMARLTVHTLETAPEAAKARVEAVLQNNGFIPNLIGVLANAPEALAFYQEVGKLNAANSLTAGEVEVIQIIAARTNQCGFCVAGHTKLATLKKLLSEQSVKAARALAAGEFDDAKLGALAAFTQAVMAKKGAVSDEELKAFFDAGYNQQQAVEVVMGVALATLCNYVNNLGQTEINPELQAYA</sequence>
<dbReference type="InterPro" id="IPR003779">
    <property type="entry name" value="CMD-like"/>
</dbReference>
<dbReference type="InterPro" id="IPR029032">
    <property type="entry name" value="AhpD-like"/>
</dbReference>
<dbReference type="Gene3D" id="1.20.1290.10">
    <property type="entry name" value="AhpD-like"/>
    <property type="match status" value="1"/>
</dbReference>
<proteinExistence type="predicted"/>
<dbReference type="AlphaFoldDB" id="C6SAJ8"/>
<dbReference type="EMBL" id="AM889137">
    <property type="protein sequence ID" value="CBA03960.1"/>
    <property type="molecule type" value="Genomic_DNA"/>
</dbReference>